<keyword evidence="1" id="KW-1133">Transmembrane helix</keyword>
<name>A0AAJ1T573_9BACI</name>
<keyword evidence="1" id="KW-0472">Membrane</keyword>
<evidence type="ECO:0000256" key="1">
    <source>
        <dbReference type="SAM" id="Phobius"/>
    </source>
</evidence>
<feature type="transmembrane region" description="Helical" evidence="1">
    <location>
        <begin position="226"/>
        <end position="243"/>
    </location>
</feature>
<protein>
    <recommendedName>
        <fullName evidence="4">Sporulation protein YpjB</fullName>
    </recommendedName>
</protein>
<evidence type="ECO:0000313" key="3">
    <source>
        <dbReference type="Proteomes" id="UP001237207"/>
    </source>
</evidence>
<proteinExistence type="predicted"/>
<evidence type="ECO:0008006" key="4">
    <source>
        <dbReference type="Google" id="ProtNLM"/>
    </source>
</evidence>
<dbReference type="Proteomes" id="UP001237207">
    <property type="component" value="Unassembled WGS sequence"/>
</dbReference>
<organism evidence="2 3">
    <name type="scientific">Oikeobacillus pervagus</name>
    <dbReference type="NCBI Taxonomy" id="1325931"/>
    <lineage>
        <taxon>Bacteria</taxon>
        <taxon>Bacillati</taxon>
        <taxon>Bacillota</taxon>
        <taxon>Bacilli</taxon>
        <taxon>Bacillales</taxon>
        <taxon>Bacillaceae</taxon>
        <taxon>Oikeobacillus</taxon>
    </lineage>
</organism>
<dbReference type="RefSeq" id="WP_307257440.1">
    <property type="nucleotide sequence ID" value="NZ_JAUSUC010000020.1"/>
</dbReference>
<keyword evidence="3" id="KW-1185">Reference proteome</keyword>
<gene>
    <name evidence="2" type="ORF">J2S13_001853</name>
</gene>
<dbReference type="AlphaFoldDB" id="A0AAJ1T573"/>
<dbReference type="EMBL" id="JAUSUC010000020">
    <property type="protein sequence ID" value="MDQ0215436.1"/>
    <property type="molecule type" value="Genomic_DNA"/>
</dbReference>
<keyword evidence="1" id="KW-0812">Transmembrane</keyword>
<accession>A0AAJ1T573</accession>
<reference evidence="2" key="1">
    <citation type="submission" date="2023-07" db="EMBL/GenBank/DDBJ databases">
        <title>Genomic Encyclopedia of Type Strains, Phase IV (KMG-IV): sequencing the most valuable type-strain genomes for metagenomic binning, comparative biology and taxonomic classification.</title>
        <authorList>
            <person name="Goeker M."/>
        </authorList>
    </citation>
    <scope>NUCLEOTIDE SEQUENCE</scope>
    <source>
        <strain evidence="2">DSM 23947</strain>
    </source>
</reference>
<evidence type="ECO:0000313" key="2">
    <source>
        <dbReference type="EMBL" id="MDQ0215436.1"/>
    </source>
</evidence>
<comment type="caution">
    <text evidence="2">The sequence shown here is derived from an EMBL/GenBank/DDBJ whole genome shotgun (WGS) entry which is preliminary data.</text>
</comment>
<sequence length="252" mass="29423">MKKFLLFFGLIMIVTFNYILFPSSAFAYSYGDPGKEKMAEAYKELDKHLENDDWNRAEQVYETYKKEFDLYFKKTQPDISEAFKDKDKELLRRSWQAAMRLNIERRLHFAQEQFEDYGQAKLLLAKARGTYSILEPIYSKNSDQSSADQIYQAFDEALKALGNPGLFGIGNKQSDRETFDQKVQFIIDKLQPQFPIVSEVEKDKSHLTEENLGLFDKMGNEGSSSFWLWFSVGLIALLIVLIVNNKRKQKKR</sequence>